<dbReference type="RefSeq" id="XP_045268640.1">
    <property type="nucleotide sequence ID" value="XM_045412634.1"/>
</dbReference>
<comment type="caution">
    <text evidence="1">The sequence shown here is derived from an EMBL/GenBank/DDBJ whole genome shotgun (WGS) entry which is preliminary data.</text>
</comment>
<protein>
    <recommendedName>
        <fullName evidence="3">F-box domain-containing protein</fullName>
    </recommendedName>
</protein>
<dbReference type="EMBL" id="WVTB01000016">
    <property type="protein sequence ID" value="KAF3809481.1"/>
    <property type="molecule type" value="Genomic_DNA"/>
</dbReference>
<keyword evidence="2" id="KW-1185">Reference proteome</keyword>
<reference evidence="1" key="2">
    <citation type="submission" date="2020-03" db="EMBL/GenBank/DDBJ databases">
        <authorList>
            <person name="Fu F.-F."/>
            <person name="Chen J."/>
        </authorList>
    </citation>
    <scope>NUCLEOTIDE SEQUENCE</scope>
    <source>
        <strain evidence="1">Lc1</strain>
    </source>
</reference>
<organism evidence="1 2">
    <name type="scientific">Colletotrichum gloeosporioides</name>
    <name type="common">Anthracnose fungus</name>
    <name type="synonym">Glomerella cingulata</name>
    <dbReference type="NCBI Taxonomy" id="474922"/>
    <lineage>
        <taxon>Eukaryota</taxon>
        <taxon>Fungi</taxon>
        <taxon>Dikarya</taxon>
        <taxon>Ascomycota</taxon>
        <taxon>Pezizomycotina</taxon>
        <taxon>Sordariomycetes</taxon>
        <taxon>Hypocreomycetidae</taxon>
        <taxon>Glomerellales</taxon>
        <taxon>Glomerellaceae</taxon>
        <taxon>Colletotrichum</taxon>
        <taxon>Colletotrichum gloeosporioides species complex</taxon>
    </lineage>
</organism>
<dbReference type="AlphaFoldDB" id="A0A8H4FPF6"/>
<gene>
    <name evidence="1" type="ORF">GCG54_00012764</name>
</gene>
<sequence length="500" mass="55729">MAQLGDLPPELILTIFSHLRLGLPMHDLFVWPGDIDEQGQITGVRWNDLLNFSLLNRHFRRIVSDKLYTQIRIHGKLPIPRLVSLLRFVTAHPHAAADVRQVYINLDPWTTGSAFLQLADVDFIQTAAAKVGITYPQEIFHCDDRLAGASEEREIGLGIGGFLELEHLRLQVLVNISLAHLKGTQELALTCAYGIFRNFGLNDLAKLPGLIDVGEADDSTSTADKRPMVVSKPCLPQLFSLVTTRIIPNRLIGFDGDEIANLLCIGPKITRLCLAEAGLDFKIQKSENWTNNSHLTLTTQHIGTVAVRSIANHCSALSTFKYLPELGLYEPTASRPAQLREVIGALRKHANTLRTLCISSLAHLPSGSITMPVYTLNGFVALENLWIDRRTITGDSDVFPRMLDGIGMVDPREGFIRSLPRSMKRLHLQSASHLSSAGLYWLAGNSKLFPDLIRVELDVWPKGDGDTPEEVVQKLFLQVGVDARTGRDMVRDARLWDRYF</sequence>
<evidence type="ECO:0008006" key="3">
    <source>
        <dbReference type="Google" id="ProtNLM"/>
    </source>
</evidence>
<reference evidence="1" key="1">
    <citation type="journal article" date="2020" name="Phytopathology">
        <title>Genome sequence and comparative analysis of Colletotrichum gloeosporioides isolated from Liriodendron leaves.</title>
        <authorList>
            <person name="Fu F.F."/>
            <person name="Hao Z."/>
            <person name="Wang P."/>
            <person name="Lu Y."/>
            <person name="Xue L.J."/>
            <person name="Wei G."/>
            <person name="Tian Y."/>
            <person name="Baishi H."/>
            <person name="Xu H."/>
            <person name="Shi J."/>
            <person name="Cheng T."/>
            <person name="Wang G."/>
            <person name="Yi Y."/>
            <person name="Chen J."/>
        </authorList>
    </citation>
    <scope>NUCLEOTIDE SEQUENCE</scope>
    <source>
        <strain evidence="1">Lc1</strain>
    </source>
</reference>
<dbReference type="GeneID" id="69019882"/>
<name>A0A8H4FPF6_COLGL</name>
<proteinExistence type="predicted"/>
<dbReference type="Proteomes" id="UP000613401">
    <property type="component" value="Unassembled WGS sequence"/>
</dbReference>
<evidence type="ECO:0000313" key="2">
    <source>
        <dbReference type="Proteomes" id="UP000613401"/>
    </source>
</evidence>
<evidence type="ECO:0000313" key="1">
    <source>
        <dbReference type="EMBL" id="KAF3809481.1"/>
    </source>
</evidence>
<accession>A0A8H4FPF6</accession>
<dbReference type="Gene3D" id="1.20.1280.50">
    <property type="match status" value="1"/>
</dbReference>